<reference evidence="2" key="1">
    <citation type="submission" date="2023-10" db="EMBL/GenBank/DDBJ databases">
        <authorList>
            <person name="Chen Y."/>
            <person name="Shah S."/>
            <person name="Dougan E. K."/>
            <person name="Thang M."/>
            <person name="Chan C."/>
        </authorList>
    </citation>
    <scope>NUCLEOTIDE SEQUENCE [LARGE SCALE GENOMIC DNA]</scope>
</reference>
<keyword evidence="3" id="KW-1185">Reference proteome</keyword>
<name>A0ABN9RJJ5_9DINO</name>
<organism evidence="2 3">
    <name type="scientific">Prorocentrum cordatum</name>
    <dbReference type="NCBI Taxonomy" id="2364126"/>
    <lineage>
        <taxon>Eukaryota</taxon>
        <taxon>Sar</taxon>
        <taxon>Alveolata</taxon>
        <taxon>Dinophyceae</taxon>
        <taxon>Prorocentrales</taxon>
        <taxon>Prorocentraceae</taxon>
        <taxon>Prorocentrum</taxon>
    </lineage>
</organism>
<dbReference type="EMBL" id="CAUYUJ010007002">
    <property type="protein sequence ID" value="CAK0819290.1"/>
    <property type="molecule type" value="Genomic_DNA"/>
</dbReference>
<evidence type="ECO:0000256" key="1">
    <source>
        <dbReference type="SAM" id="MobiDB-lite"/>
    </source>
</evidence>
<feature type="compositionally biased region" description="Basic and acidic residues" evidence="1">
    <location>
        <begin position="79"/>
        <end position="94"/>
    </location>
</feature>
<dbReference type="Proteomes" id="UP001189429">
    <property type="component" value="Unassembled WGS sequence"/>
</dbReference>
<comment type="caution">
    <text evidence="2">The sequence shown here is derived from an EMBL/GenBank/DDBJ whole genome shotgun (WGS) entry which is preliminary data.</text>
</comment>
<sequence>MASGSACGPQPAQGNGAVDFDLDLPSLEEAFASTAEPAKPAMRRSGSMAQFERAPHPSSLSRFVDAQQHLVPKSGFPEEAAKEGHADDATRQADGDEDVQEEAETEEDLKARLHREATRDMYTKIVHMMKHTSVKPPPLLPDDVPEMAEPVEGADCEGEDGAEEEGSQSGEAGHAADPRDTDGEEALEFLKKKGASELSLRANWPARYGPLVRIRGTINTYVEELANPEWFQDFVLGALHALHRRLLKHESNIVGKVTLDYQIAYAQLDSRCSSVIGLHKALKAWVEAHIDMLLQSTLEPFSVIVGYVLRPNNVMSEELNIVLTYATFQGMAIHLKSVGRAIEEFDASILEAFAKIMELKPRVEETVKPAEVTHVKTEEKEDAAAAHQSKRTANAKKTAKRIGEQLKQRAVIGQTPLFHFAAMVSDAMRSWIANLPESIARDNISCYDFILEIEVIAENWAHKEELIRSELEDDSFSEAWRCVNHVESSRPPAQGVRIAREVILDQMRQQRTPASEWARTMQAFPLGKALMGASRLHVAQSIEDETATNAFQAASAKFEKAFASCFDDLDGWMTQVRSSAADAALGPINDLFSHMGVFFTSAFGAIKKWGTASAHSNLDFVVRNLENTMVTIRVGNYVVIDIYMGMVGSLAPGLSDALLEFIGAGDAQLQGEVFAEAAAAQGDSENKGMIQTTAKALHDDTIEKFSTSVSKFKASLDTFTSTLNTMNDRW</sequence>
<protein>
    <submittedName>
        <fullName evidence="2">Uncharacterized protein</fullName>
    </submittedName>
</protein>
<evidence type="ECO:0000313" key="3">
    <source>
        <dbReference type="Proteomes" id="UP001189429"/>
    </source>
</evidence>
<feature type="region of interest" description="Disordered" evidence="1">
    <location>
        <begin position="133"/>
        <end position="181"/>
    </location>
</feature>
<feature type="compositionally biased region" description="Acidic residues" evidence="1">
    <location>
        <begin position="95"/>
        <end position="107"/>
    </location>
</feature>
<feature type="region of interest" description="Disordered" evidence="1">
    <location>
        <begin position="33"/>
        <end position="114"/>
    </location>
</feature>
<proteinExistence type="predicted"/>
<feature type="region of interest" description="Disordered" evidence="1">
    <location>
        <begin position="1"/>
        <end position="21"/>
    </location>
</feature>
<feature type="compositionally biased region" description="Basic residues" evidence="1">
    <location>
        <begin position="388"/>
        <end position="399"/>
    </location>
</feature>
<accession>A0ABN9RJJ5</accession>
<feature type="region of interest" description="Disordered" evidence="1">
    <location>
        <begin position="378"/>
        <end position="399"/>
    </location>
</feature>
<feature type="compositionally biased region" description="Acidic residues" evidence="1">
    <location>
        <begin position="152"/>
        <end position="166"/>
    </location>
</feature>
<gene>
    <name evidence="2" type="ORF">PCOR1329_LOCUS21317</name>
</gene>
<evidence type="ECO:0000313" key="2">
    <source>
        <dbReference type="EMBL" id="CAK0819290.1"/>
    </source>
</evidence>